<gene>
    <name evidence="9" type="ORF">ATNIH1004_002010</name>
</gene>
<proteinExistence type="inferred from homology"/>
<dbReference type="RefSeq" id="XP_033420704.1">
    <property type="nucleotide sequence ID" value="XM_033566705.1"/>
</dbReference>
<dbReference type="InterPro" id="IPR002401">
    <property type="entry name" value="Cyt_P450_E_grp-I"/>
</dbReference>
<dbReference type="EMBL" id="QUQM01000011">
    <property type="protein sequence ID" value="KAA8641342.1"/>
    <property type="molecule type" value="Genomic_DNA"/>
</dbReference>
<dbReference type="GO" id="GO:0020037">
    <property type="term" value="F:heme binding"/>
    <property type="evidence" value="ECO:0007669"/>
    <property type="project" value="InterPro"/>
</dbReference>
<dbReference type="InterPro" id="IPR036396">
    <property type="entry name" value="Cyt_P450_sf"/>
</dbReference>
<evidence type="ECO:0000256" key="3">
    <source>
        <dbReference type="ARBA" id="ARBA00022617"/>
    </source>
</evidence>
<dbReference type="VEuPathDB" id="FungiDB:EYZ11_002453"/>
<organism evidence="9 10">
    <name type="scientific">Aspergillus tanneri</name>
    <dbReference type="NCBI Taxonomy" id="1220188"/>
    <lineage>
        <taxon>Eukaryota</taxon>
        <taxon>Fungi</taxon>
        <taxon>Dikarya</taxon>
        <taxon>Ascomycota</taxon>
        <taxon>Pezizomycotina</taxon>
        <taxon>Eurotiomycetes</taxon>
        <taxon>Eurotiomycetidae</taxon>
        <taxon>Eurotiales</taxon>
        <taxon>Aspergillaceae</taxon>
        <taxon>Aspergillus</taxon>
        <taxon>Aspergillus subgen. Circumdati</taxon>
    </lineage>
</organism>
<evidence type="ECO:0000256" key="4">
    <source>
        <dbReference type="ARBA" id="ARBA00022723"/>
    </source>
</evidence>
<comment type="similarity">
    <text evidence="2">Belongs to the cytochrome P450 family.</text>
</comment>
<name>A0A5M9M2S4_9EURO</name>
<evidence type="ECO:0000313" key="9">
    <source>
        <dbReference type="EMBL" id="KAA8641342.1"/>
    </source>
</evidence>
<dbReference type="GO" id="GO:0005506">
    <property type="term" value="F:iron ion binding"/>
    <property type="evidence" value="ECO:0007669"/>
    <property type="project" value="InterPro"/>
</dbReference>
<dbReference type="Pfam" id="PF00067">
    <property type="entry name" value="p450"/>
    <property type="match status" value="1"/>
</dbReference>
<dbReference type="PANTHER" id="PTHR46206:SF2">
    <property type="entry name" value="CYTOCHROME P450 MONOOXYGENASE AUSG-RELATED"/>
    <property type="match status" value="1"/>
</dbReference>
<dbReference type="GO" id="GO:0004497">
    <property type="term" value="F:monooxygenase activity"/>
    <property type="evidence" value="ECO:0007669"/>
    <property type="project" value="UniProtKB-KW"/>
</dbReference>
<dbReference type="GO" id="GO:0019748">
    <property type="term" value="P:secondary metabolic process"/>
    <property type="evidence" value="ECO:0007669"/>
    <property type="project" value="UniProtKB-ARBA"/>
</dbReference>
<sequence>MDPELPEDLFFDTPPEHTDYPQDHIFGIPQGVIKGYGAITVLLGLVLFLSLQWLQTSNLPTINAYPGDFRKKKARAVFLSDAKNLLQEGSKKFNGPFRIITTLGSRVILPESWTLWVKNCRILTILSLFAILAPHRLPQDMIHFIARISSCIFVGPELSRNPEWQDIIVNYTLTFFYSVRALRHWPGFLRPVIHWVVPECRRARYQVRRAHDILTPVLESRAAMKQAANAENCSLKFDDSIEWMEEVARGRSFDPVAAQLGMAMGALHTTTELIKQTILDICMHSELIQTLREEIMNAVGESGWTTAGLFKMKLLDSVIKETQRLKPGALVNLERKTINKVTLPNGMVLPCGTSVAVECTTWSNAETYPSPEEGDTTAVLSSTSPKHVAFGIGRSICPGRFLAANEAKIVVAKILLDYDIRLEEGISLTWFIMVLRC</sequence>
<keyword evidence="3 8" id="KW-0349">Heme</keyword>
<reference evidence="9 10" key="1">
    <citation type="submission" date="2019-08" db="EMBL/GenBank/DDBJ databases">
        <title>The genome sequence of a newly discovered highly antifungal drug resistant Aspergillus species, Aspergillus tanneri NIH 1004.</title>
        <authorList>
            <person name="Mounaud S."/>
            <person name="Singh I."/>
            <person name="Joardar V."/>
            <person name="Pakala S."/>
            <person name="Pakala S."/>
            <person name="Venepally P."/>
            <person name="Chung J.K."/>
            <person name="Losada L."/>
            <person name="Nierman W.C."/>
        </authorList>
    </citation>
    <scope>NUCLEOTIDE SEQUENCE [LARGE SCALE GENOMIC DNA]</scope>
    <source>
        <strain evidence="9 10">NIH1004</strain>
    </source>
</reference>
<evidence type="ECO:0000256" key="1">
    <source>
        <dbReference type="ARBA" id="ARBA00001971"/>
    </source>
</evidence>
<keyword evidence="5" id="KW-0560">Oxidoreductase</keyword>
<dbReference type="Gene3D" id="1.10.630.10">
    <property type="entry name" value="Cytochrome P450"/>
    <property type="match status" value="1"/>
</dbReference>
<accession>A0A5M9M2S4</accession>
<dbReference type="PANTHER" id="PTHR46206">
    <property type="entry name" value="CYTOCHROME P450"/>
    <property type="match status" value="1"/>
</dbReference>
<comment type="cofactor">
    <cofactor evidence="1 8">
        <name>heme</name>
        <dbReference type="ChEBI" id="CHEBI:30413"/>
    </cofactor>
</comment>
<dbReference type="GeneID" id="54324712"/>
<evidence type="ECO:0000256" key="6">
    <source>
        <dbReference type="ARBA" id="ARBA00023004"/>
    </source>
</evidence>
<protein>
    <recommendedName>
        <fullName evidence="11">Cytochrome P450</fullName>
    </recommendedName>
</protein>
<evidence type="ECO:0008006" key="11">
    <source>
        <dbReference type="Google" id="ProtNLM"/>
    </source>
</evidence>
<keyword evidence="7" id="KW-0503">Monooxygenase</keyword>
<dbReference type="Proteomes" id="UP000324241">
    <property type="component" value="Unassembled WGS sequence"/>
</dbReference>
<dbReference type="AlphaFoldDB" id="A0A5M9M2S4"/>
<evidence type="ECO:0000256" key="8">
    <source>
        <dbReference type="PIRSR" id="PIRSR602401-1"/>
    </source>
</evidence>
<feature type="binding site" description="axial binding residue" evidence="8">
    <location>
        <position position="397"/>
    </location>
    <ligand>
        <name>heme</name>
        <dbReference type="ChEBI" id="CHEBI:30413"/>
    </ligand>
    <ligandPart>
        <name>Fe</name>
        <dbReference type="ChEBI" id="CHEBI:18248"/>
    </ligandPart>
</feature>
<comment type="caution">
    <text evidence="9">The sequence shown here is derived from an EMBL/GenBank/DDBJ whole genome shotgun (WGS) entry which is preliminary data.</text>
</comment>
<dbReference type="PRINTS" id="PR00463">
    <property type="entry name" value="EP450I"/>
</dbReference>
<dbReference type="InterPro" id="IPR001128">
    <property type="entry name" value="Cyt_P450"/>
</dbReference>
<evidence type="ECO:0000256" key="2">
    <source>
        <dbReference type="ARBA" id="ARBA00010617"/>
    </source>
</evidence>
<evidence type="ECO:0000256" key="7">
    <source>
        <dbReference type="ARBA" id="ARBA00023033"/>
    </source>
</evidence>
<evidence type="ECO:0000313" key="10">
    <source>
        <dbReference type="Proteomes" id="UP000324241"/>
    </source>
</evidence>
<dbReference type="CDD" id="cd11041">
    <property type="entry name" value="CYP503A1-like"/>
    <property type="match status" value="1"/>
</dbReference>
<dbReference type="SUPFAM" id="SSF48264">
    <property type="entry name" value="Cytochrome P450"/>
    <property type="match status" value="1"/>
</dbReference>
<keyword evidence="6 8" id="KW-0408">Iron</keyword>
<dbReference type="GO" id="GO:0016705">
    <property type="term" value="F:oxidoreductase activity, acting on paired donors, with incorporation or reduction of molecular oxygen"/>
    <property type="evidence" value="ECO:0007669"/>
    <property type="project" value="InterPro"/>
</dbReference>
<keyword evidence="4 8" id="KW-0479">Metal-binding</keyword>
<evidence type="ECO:0000256" key="5">
    <source>
        <dbReference type="ARBA" id="ARBA00023002"/>
    </source>
</evidence>
<dbReference type="OrthoDB" id="1844152at2759"/>